<dbReference type="Pfam" id="PF00160">
    <property type="entry name" value="Pro_isomerase"/>
    <property type="match status" value="1"/>
</dbReference>
<dbReference type="InterPro" id="IPR044665">
    <property type="entry name" value="E_coli_cyclophilin_A-like"/>
</dbReference>
<dbReference type="EMBL" id="AP024485">
    <property type="protein sequence ID" value="BCS88683.1"/>
    <property type="molecule type" value="Genomic_DNA"/>
</dbReference>
<comment type="catalytic activity">
    <reaction evidence="3">
        <text>[protein]-peptidylproline (omega=180) = [protein]-peptidylproline (omega=0)</text>
        <dbReference type="Rhea" id="RHEA:16237"/>
        <dbReference type="Rhea" id="RHEA-COMP:10747"/>
        <dbReference type="Rhea" id="RHEA-COMP:10748"/>
        <dbReference type="ChEBI" id="CHEBI:83833"/>
        <dbReference type="ChEBI" id="CHEBI:83834"/>
        <dbReference type="EC" id="5.2.1.8"/>
    </reaction>
</comment>
<name>A0ABN6ETB1_9BACT</name>
<feature type="domain" description="PPIase cyclophilin-type" evidence="4">
    <location>
        <begin position="1"/>
        <end position="177"/>
    </location>
</feature>
<dbReference type="GO" id="GO:0016853">
    <property type="term" value="F:isomerase activity"/>
    <property type="evidence" value="ECO:0007669"/>
    <property type="project" value="UniProtKB-KW"/>
</dbReference>
<proteinExistence type="inferred from homology"/>
<dbReference type="PANTHER" id="PTHR43246">
    <property type="entry name" value="PEPTIDYL-PROLYL CIS-TRANS ISOMERASE CYP38, CHLOROPLASTIC"/>
    <property type="match status" value="1"/>
</dbReference>
<dbReference type="Gene3D" id="2.40.100.10">
    <property type="entry name" value="Cyclophilin-like"/>
    <property type="match status" value="1"/>
</dbReference>
<evidence type="ECO:0000256" key="1">
    <source>
        <dbReference type="ARBA" id="ARBA00023110"/>
    </source>
</evidence>
<sequence length="179" mass="19905">MGRIIIMLSPKDAPKTVENFLRYVEDGYYNNTVFHRVIIEKKKTNDEKDTSMNIVQGGGYTFPLRLKPTRAPIVNEAGRSLQNKRGTISMARTDNPDSATSQFFFNVQDNPVLDQKSSGSQTGAALFSSTTKPGYCAFGKVIRGMDVVDKIQQVKTARSGRMEDVPATPIYIKKAYVAK</sequence>
<evidence type="ECO:0000313" key="6">
    <source>
        <dbReference type="Proteomes" id="UP001053296"/>
    </source>
</evidence>
<evidence type="ECO:0000256" key="3">
    <source>
        <dbReference type="RuleBase" id="RU363019"/>
    </source>
</evidence>
<dbReference type="PRINTS" id="PR00153">
    <property type="entry name" value="CSAPPISMRASE"/>
</dbReference>
<comment type="function">
    <text evidence="3">PPIases accelerate the folding of proteins. It catalyzes the cis-trans isomerization of proline imidic peptide bonds in oligopeptides.</text>
</comment>
<protein>
    <recommendedName>
        <fullName evidence="3">Peptidyl-prolyl cis-trans isomerase</fullName>
        <shortName evidence="3">PPIase</shortName>
        <ecNumber evidence="3">5.2.1.8</ecNumber>
    </recommendedName>
</protein>
<organism evidence="5 6">
    <name type="scientific">Pseudodesulfovibrio sediminis</name>
    <dbReference type="NCBI Taxonomy" id="2810563"/>
    <lineage>
        <taxon>Bacteria</taxon>
        <taxon>Pseudomonadati</taxon>
        <taxon>Thermodesulfobacteriota</taxon>
        <taxon>Desulfovibrionia</taxon>
        <taxon>Desulfovibrionales</taxon>
        <taxon>Desulfovibrionaceae</taxon>
    </lineage>
</organism>
<evidence type="ECO:0000313" key="5">
    <source>
        <dbReference type="EMBL" id="BCS88683.1"/>
    </source>
</evidence>
<evidence type="ECO:0000256" key="2">
    <source>
        <dbReference type="ARBA" id="ARBA00023235"/>
    </source>
</evidence>
<reference evidence="5" key="1">
    <citation type="journal article" date="2022" name="Arch. Microbiol.">
        <title>Pseudodesulfovibrio sediminis sp. nov., a mesophilic and neutrophilic sulfate-reducing bacterium isolated from sediment of a brackish lake.</title>
        <authorList>
            <person name="Takahashi A."/>
            <person name="Kojima H."/>
            <person name="Watanabe M."/>
            <person name="Fukui M."/>
        </authorList>
    </citation>
    <scope>NUCLEOTIDE SEQUENCE</scope>
    <source>
        <strain evidence="5">SF6</strain>
    </source>
</reference>
<gene>
    <name evidence="5" type="primary">ppiB-2_1</name>
    <name evidence="5" type="ORF">PSDVSF_19250</name>
</gene>
<dbReference type="RefSeq" id="WP_229590677.1">
    <property type="nucleotide sequence ID" value="NZ_AP024485.1"/>
</dbReference>
<dbReference type="SUPFAM" id="SSF50891">
    <property type="entry name" value="Cyclophilin-like"/>
    <property type="match status" value="1"/>
</dbReference>
<dbReference type="InterPro" id="IPR029000">
    <property type="entry name" value="Cyclophilin-like_dom_sf"/>
</dbReference>
<accession>A0ABN6ETB1</accession>
<keyword evidence="1 3" id="KW-0697">Rotamase</keyword>
<evidence type="ECO:0000259" key="4">
    <source>
        <dbReference type="PROSITE" id="PS50072"/>
    </source>
</evidence>
<dbReference type="EC" id="5.2.1.8" evidence="3"/>
<dbReference type="InterPro" id="IPR002130">
    <property type="entry name" value="Cyclophilin-type_PPIase_dom"/>
</dbReference>
<keyword evidence="6" id="KW-1185">Reference proteome</keyword>
<keyword evidence="2 3" id="KW-0413">Isomerase</keyword>
<comment type="similarity">
    <text evidence="3">Belongs to the cyclophilin-type PPIase family.</text>
</comment>
<dbReference type="PROSITE" id="PS50072">
    <property type="entry name" value="CSA_PPIASE_2"/>
    <property type="match status" value="1"/>
</dbReference>
<dbReference type="Proteomes" id="UP001053296">
    <property type="component" value="Chromosome"/>
</dbReference>